<evidence type="ECO:0000313" key="2">
    <source>
        <dbReference type="EMBL" id="MCI34990.1"/>
    </source>
</evidence>
<evidence type="ECO:0000313" key="3">
    <source>
        <dbReference type="Proteomes" id="UP000265520"/>
    </source>
</evidence>
<feature type="compositionally biased region" description="Basic residues" evidence="1">
    <location>
        <begin position="98"/>
        <end position="122"/>
    </location>
</feature>
<organism evidence="2 3">
    <name type="scientific">Trifolium medium</name>
    <dbReference type="NCBI Taxonomy" id="97028"/>
    <lineage>
        <taxon>Eukaryota</taxon>
        <taxon>Viridiplantae</taxon>
        <taxon>Streptophyta</taxon>
        <taxon>Embryophyta</taxon>
        <taxon>Tracheophyta</taxon>
        <taxon>Spermatophyta</taxon>
        <taxon>Magnoliopsida</taxon>
        <taxon>eudicotyledons</taxon>
        <taxon>Gunneridae</taxon>
        <taxon>Pentapetalae</taxon>
        <taxon>rosids</taxon>
        <taxon>fabids</taxon>
        <taxon>Fabales</taxon>
        <taxon>Fabaceae</taxon>
        <taxon>Papilionoideae</taxon>
        <taxon>50 kb inversion clade</taxon>
        <taxon>NPAAA clade</taxon>
        <taxon>Hologalegina</taxon>
        <taxon>IRL clade</taxon>
        <taxon>Trifolieae</taxon>
        <taxon>Trifolium</taxon>
    </lineage>
</organism>
<feature type="non-terminal residue" evidence="2">
    <location>
        <position position="138"/>
    </location>
</feature>
<name>A0A392RGS3_9FABA</name>
<dbReference type="AlphaFoldDB" id="A0A392RGS3"/>
<evidence type="ECO:0000256" key="1">
    <source>
        <dbReference type="SAM" id="MobiDB-lite"/>
    </source>
</evidence>
<accession>A0A392RGS3</accession>
<keyword evidence="3" id="KW-1185">Reference proteome</keyword>
<dbReference type="EMBL" id="LXQA010219146">
    <property type="protein sequence ID" value="MCI34990.1"/>
    <property type="molecule type" value="Genomic_DNA"/>
</dbReference>
<proteinExistence type="predicted"/>
<feature type="non-terminal residue" evidence="2">
    <location>
        <position position="1"/>
    </location>
</feature>
<sequence length="138" mass="15906">IVVSSALTPLEEEELLREAKKVDDSLEGELNGMIPIYYLRTPKKDKDFNPVVQAREVSTSTLEDLVKKKVMKFFETGMINCMTDSLIVDPVGVTSKTKGSKKHPRRSIKRKRFKWKMKKKKPKSDPEDMCSWFVGRKV</sequence>
<protein>
    <submittedName>
        <fullName evidence="2">Uncharacterized protein</fullName>
    </submittedName>
</protein>
<reference evidence="2 3" key="1">
    <citation type="journal article" date="2018" name="Front. Plant Sci.">
        <title>Red Clover (Trifolium pratense) and Zigzag Clover (T. medium) - A Picture of Genomic Similarities and Differences.</title>
        <authorList>
            <person name="Dluhosova J."/>
            <person name="Istvanek J."/>
            <person name="Nedelnik J."/>
            <person name="Repkova J."/>
        </authorList>
    </citation>
    <scope>NUCLEOTIDE SEQUENCE [LARGE SCALE GENOMIC DNA]</scope>
    <source>
        <strain evidence="3">cv. 10/8</strain>
        <tissue evidence="2">Leaf</tissue>
    </source>
</reference>
<comment type="caution">
    <text evidence="2">The sequence shown here is derived from an EMBL/GenBank/DDBJ whole genome shotgun (WGS) entry which is preliminary data.</text>
</comment>
<feature type="region of interest" description="Disordered" evidence="1">
    <location>
        <begin position="94"/>
        <end position="128"/>
    </location>
</feature>
<dbReference type="Proteomes" id="UP000265520">
    <property type="component" value="Unassembled WGS sequence"/>
</dbReference>